<organism evidence="7 8">
    <name type="scientific">Drosophila gunungcola</name>
    <name type="common">fruit fly</name>
    <dbReference type="NCBI Taxonomy" id="103775"/>
    <lineage>
        <taxon>Eukaryota</taxon>
        <taxon>Metazoa</taxon>
        <taxon>Ecdysozoa</taxon>
        <taxon>Arthropoda</taxon>
        <taxon>Hexapoda</taxon>
        <taxon>Insecta</taxon>
        <taxon>Pterygota</taxon>
        <taxon>Neoptera</taxon>
        <taxon>Endopterygota</taxon>
        <taxon>Diptera</taxon>
        <taxon>Brachycera</taxon>
        <taxon>Muscomorpha</taxon>
        <taxon>Ephydroidea</taxon>
        <taxon>Drosophilidae</taxon>
        <taxon>Drosophila</taxon>
        <taxon>Sophophora</taxon>
    </lineage>
</organism>
<dbReference type="Pfam" id="PF20180">
    <property type="entry name" value="UQCC2_CBP6"/>
    <property type="match status" value="1"/>
</dbReference>
<evidence type="ECO:0000256" key="4">
    <source>
        <dbReference type="ARBA" id="ARBA00023271"/>
    </source>
</evidence>
<dbReference type="EMBL" id="JAMKOV010000001">
    <property type="protein sequence ID" value="KAI8044799.1"/>
    <property type="molecule type" value="Genomic_DNA"/>
</dbReference>
<evidence type="ECO:0000313" key="7">
    <source>
        <dbReference type="EMBL" id="KAI8044799.1"/>
    </source>
</evidence>
<evidence type="ECO:0000256" key="6">
    <source>
        <dbReference type="ARBA" id="ARBA00032983"/>
    </source>
</evidence>
<reference evidence="7" key="1">
    <citation type="journal article" date="2023" name="Genome Biol. Evol.">
        <title>Long-read-based Genome Assembly of Drosophila gunungcola Reveals Fewer Chemosensory Genes in Flower-breeding Species.</title>
        <authorList>
            <person name="Negi A."/>
            <person name="Liao B.Y."/>
            <person name="Yeh S.D."/>
        </authorList>
    </citation>
    <scope>NUCLEOTIDE SEQUENCE</scope>
    <source>
        <strain evidence="7">Sukarami</strain>
    </source>
</reference>
<comment type="subcellular location">
    <subcellularLocation>
        <location evidence="1">Mitochondrion matrix</location>
        <location evidence="1">Mitochondrion nucleoid</location>
    </subcellularLocation>
</comment>
<evidence type="ECO:0000313" key="8">
    <source>
        <dbReference type="Proteomes" id="UP001059596"/>
    </source>
</evidence>
<dbReference type="GO" id="GO:0042645">
    <property type="term" value="C:mitochondrial nucleoid"/>
    <property type="evidence" value="ECO:0007669"/>
    <property type="project" value="UniProtKB-SubCell"/>
</dbReference>
<dbReference type="GO" id="GO:0034551">
    <property type="term" value="P:mitochondrial respiratory chain complex III assembly"/>
    <property type="evidence" value="ECO:0007669"/>
    <property type="project" value="TreeGrafter"/>
</dbReference>
<comment type="caution">
    <text evidence="7">The sequence shown here is derived from an EMBL/GenBank/DDBJ whole genome shotgun (WGS) entry which is preliminary data.</text>
</comment>
<evidence type="ECO:0000256" key="1">
    <source>
        <dbReference type="ARBA" id="ARBA00004436"/>
    </source>
</evidence>
<evidence type="ECO:0000256" key="5">
    <source>
        <dbReference type="ARBA" id="ARBA00031206"/>
    </source>
</evidence>
<evidence type="ECO:0000256" key="3">
    <source>
        <dbReference type="ARBA" id="ARBA00023128"/>
    </source>
</evidence>
<dbReference type="InterPro" id="IPR037698">
    <property type="entry name" value="UQCC2"/>
</dbReference>
<name>A0A9P9YX83_9MUSC</name>
<dbReference type="PANTHER" id="PTHR34260:SF1">
    <property type="entry name" value="UBIQUINOL-CYTOCHROME-C REDUCTASE COMPLEX ASSEMBLY FACTOR 2"/>
    <property type="match status" value="1"/>
</dbReference>
<sequence length="105" mass="11859">MSAQYQRFLKVLEKWPADKTKVGRDLGEQIRKQLTKLTSLEDGATDKQLGRQLDALERLSNNVYAKKYPRTFESTATGLTAAQCSQVLSSEFLQYLNEGEGSKKN</sequence>
<dbReference type="OrthoDB" id="1845775at2759"/>
<accession>A0A9P9YX83</accession>
<dbReference type="PANTHER" id="PTHR34260">
    <property type="entry name" value="UBIQUINOL-CYTOCHROME-C REDUCTASE COMPLEX ASSEMBLY FACTOR 2"/>
    <property type="match status" value="1"/>
</dbReference>
<dbReference type="AlphaFoldDB" id="A0A9P9YX83"/>
<keyword evidence="2" id="KW-0809">Transit peptide</keyword>
<evidence type="ECO:0000256" key="2">
    <source>
        <dbReference type="ARBA" id="ARBA00022946"/>
    </source>
</evidence>
<protein>
    <recommendedName>
        <fullName evidence="6">Mitochondrial nucleoid factor 1</fullName>
    </recommendedName>
    <alternativeName>
        <fullName evidence="5">Mitochondrial protein M19</fullName>
    </alternativeName>
</protein>
<gene>
    <name evidence="7" type="ORF">M5D96_000971</name>
</gene>
<keyword evidence="8" id="KW-1185">Reference proteome</keyword>
<dbReference type="Proteomes" id="UP001059596">
    <property type="component" value="Chromosome 3R"/>
</dbReference>
<proteinExistence type="predicted"/>
<keyword evidence="4" id="KW-1135">Mitochondrion nucleoid</keyword>
<keyword evidence="3" id="KW-0496">Mitochondrion</keyword>